<comment type="caution">
    <text evidence="2">The sequence shown here is derived from an EMBL/GenBank/DDBJ whole genome shotgun (WGS) entry which is preliminary data.</text>
</comment>
<evidence type="ECO:0000259" key="1">
    <source>
        <dbReference type="Pfam" id="PF12867"/>
    </source>
</evidence>
<gene>
    <name evidence="2" type="ORF">E7Z59_09910</name>
</gene>
<feature type="domain" description="DinB-like" evidence="1">
    <location>
        <begin position="31"/>
        <end position="162"/>
    </location>
</feature>
<dbReference type="EMBL" id="SSMC01000002">
    <property type="protein sequence ID" value="THD67954.1"/>
    <property type="molecule type" value="Genomic_DNA"/>
</dbReference>
<dbReference type="InterPro" id="IPR024775">
    <property type="entry name" value="DinB-like"/>
</dbReference>
<evidence type="ECO:0000313" key="3">
    <source>
        <dbReference type="Proteomes" id="UP000305939"/>
    </source>
</evidence>
<dbReference type="Proteomes" id="UP000305939">
    <property type="component" value="Unassembled WGS sequence"/>
</dbReference>
<dbReference type="Gene3D" id="1.20.120.450">
    <property type="entry name" value="dinb family like domain"/>
    <property type="match status" value="1"/>
</dbReference>
<accession>A0A4S3M0Q1</accession>
<dbReference type="InterPro" id="IPR034660">
    <property type="entry name" value="DinB/YfiT-like"/>
</dbReference>
<name>A0A4S3M0Q1_9FLAO</name>
<dbReference type="RefSeq" id="WP_136336159.1">
    <property type="nucleotide sequence ID" value="NZ_QXMP01000015.1"/>
</dbReference>
<protein>
    <submittedName>
        <fullName evidence="2">DinB family protein</fullName>
    </submittedName>
</protein>
<keyword evidence="3" id="KW-1185">Reference proteome</keyword>
<evidence type="ECO:0000313" key="2">
    <source>
        <dbReference type="EMBL" id="THD67954.1"/>
    </source>
</evidence>
<proteinExistence type="predicted"/>
<organism evidence="2 3">
    <name type="scientific">Robertkochia marina</name>
    <dbReference type="NCBI Taxonomy" id="1227945"/>
    <lineage>
        <taxon>Bacteria</taxon>
        <taxon>Pseudomonadati</taxon>
        <taxon>Bacteroidota</taxon>
        <taxon>Flavobacteriia</taxon>
        <taxon>Flavobacteriales</taxon>
        <taxon>Flavobacteriaceae</taxon>
        <taxon>Robertkochia</taxon>
    </lineage>
</organism>
<dbReference type="SUPFAM" id="SSF109854">
    <property type="entry name" value="DinB/YfiT-like putative metalloenzymes"/>
    <property type="match status" value="1"/>
</dbReference>
<dbReference type="AlphaFoldDB" id="A0A4S3M0Q1"/>
<reference evidence="2 3" key="1">
    <citation type="submission" date="2019-04" db="EMBL/GenBank/DDBJ databases">
        <title>Draft genome sequence of Robertkochia marina CC-AMO-30D.</title>
        <authorList>
            <person name="Hameed A."/>
            <person name="Lin S.-Y."/>
            <person name="Shahina M."/>
            <person name="Lai W.-A."/>
            <person name="Young C.-C."/>
        </authorList>
    </citation>
    <scope>NUCLEOTIDE SEQUENCE [LARGE SCALE GENOMIC DNA]</scope>
    <source>
        <strain evidence="2 3">CC-AMO-30D</strain>
    </source>
</reference>
<dbReference type="Pfam" id="PF12867">
    <property type="entry name" value="DinB_2"/>
    <property type="match status" value="1"/>
</dbReference>
<dbReference type="OrthoDB" id="9793216at2"/>
<sequence length="173" mass="19929">MNIKELQSNEYGKFYEGYIKVLGDVDLMSEFKARTDAFNSLFERLNEKDLHYSYAQGKWTIAELILHIIDAERVFQYRALRIGRGDTTDLPGYDQDIFVPNCNASERTLSSLQIEFGQVRSAGISLFENFPQEALLRLGTASGEKVSVRALGFMICGHQKHHENILRERYLRN</sequence>